<feature type="compositionally biased region" description="Polar residues" evidence="1">
    <location>
        <begin position="122"/>
        <end position="138"/>
    </location>
</feature>
<keyword evidence="3" id="KW-1185">Reference proteome</keyword>
<dbReference type="AlphaFoldDB" id="G7Y659"/>
<sequence length="144" mass="16601">MVILRVTPVGIESKQPKSESVRGSQRTARWEYRRFRCDVVLLQRPSMMPHNRRTVKVSDKTCQDAEQDVVTQFIDARRGAFEDFEALTAESHQQLVGSHTPQHCKLPKTYKAIHTSKFSRKGFSQSDGRYSWTSQQNAHRSHAV</sequence>
<name>G7Y659_CLOSI</name>
<protein>
    <submittedName>
        <fullName evidence="2">Uncharacterized protein</fullName>
    </submittedName>
</protein>
<evidence type="ECO:0000313" key="3">
    <source>
        <dbReference type="Proteomes" id="UP000008909"/>
    </source>
</evidence>
<proteinExistence type="predicted"/>
<evidence type="ECO:0000313" key="2">
    <source>
        <dbReference type="EMBL" id="GAA48445.1"/>
    </source>
</evidence>
<organism evidence="2 3">
    <name type="scientific">Clonorchis sinensis</name>
    <name type="common">Chinese liver fluke</name>
    <dbReference type="NCBI Taxonomy" id="79923"/>
    <lineage>
        <taxon>Eukaryota</taxon>
        <taxon>Metazoa</taxon>
        <taxon>Spiralia</taxon>
        <taxon>Lophotrochozoa</taxon>
        <taxon>Platyhelminthes</taxon>
        <taxon>Trematoda</taxon>
        <taxon>Digenea</taxon>
        <taxon>Opisthorchiida</taxon>
        <taxon>Opisthorchiata</taxon>
        <taxon>Opisthorchiidae</taxon>
        <taxon>Clonorchis</taxon>
    </lineage>
</organism>
<evidence type="ECO:0000256" key="1">
    <source>
        <dbReference type="SAM" id="MobiDB-lite"/>
    </source>
</evidence>
<reference key="2">
    <citation type="submission" date="2011-10" db="EMBL/GenBank/DDBJ databases">
        <title>The genome and transcriptome sequence of Clonorchis sinensis provide insights into the carcinogenic liver fluke.</title>
        <authorList>
            <person name="Wang X."/>
            <person name="Huang Y."/>
            <person name="Chen W."/>
            <person name="Liu H."/>
            <person name="Guo L."/>
            <person name="Chen Y."/>
            <person name="Luo F."/>
            <person name="Zhou W."/>
            <person name="Sun J."/>
            <person name="Mao Q."/>
            <person name="Liang P."/>
            <person name="Zhou C."/>
            <person name="Tian Y."/>
            <person name="Men J."/>
            <person name="Lv X."/>
            <person name="Huang L."/>
            <person name="Zhou J."/>
            <person name="Hu Y."/>
            <person name="Li R."/>
            <person name="Zhang F."/>
            <person name="Lei H."/>
            <person name="Li X."/>
            <person name="Hu X."/>
            <person name="Liang C."/>
            <person name="Xu J."/>
            <person name="Wu Z."/>
            <person name="Yu X."/>
        </authorList>
    </citation>
    <scope>NUCLEOTIDE SEQUENCE</scope>
    <source>
        <strain>Henan</strain>
    </source>
</reference>
<dbReference type="Proteomes" id="UP000008909">
    <property type="component" value="Unassembled WGS sequence"/>
</dbReference>
<accession>G7Y659</accession>
<gene>
    <name evidence="2" type="ORF">CLF_101620</name>
</gene>
<dbReference type="EMBL" id="DF142890">
    <property type="protein sequence ID" value="GAA48445.1"/>
    <property type="molecule type" value="Genomic_DNA"/>
</dbReference>
<feature type="region of interest" description="Disordered" evidence="1">
    <location>
        <begin position="122"/>
        <end position="144"/>
    </location>
</feature>
<reference evidence="2" key="1">
    <citation type="journal article" date="2011" name="Genome Biol.">
        <title>The draft genome of the carcinogenic human liver fluke Clonorchis sinensis.</title>
        <authorList>
            <person name="Wang X."/>
            <person name="Chen W."/>
            <person name="Huang Y."/>
            <person name="Sun J."/>
            <person name="Men J."/>
            <person name="Liu H."/>
            <person name="Luo F."/>
            <person name="Guo L."/>
            <person name="Lv X."/>
            <person name="Deng C."/>
            <person name="Zhou C."/>
            <person name="Fan Y."/>
            <person name="Li X."/>
            <person name="Huang L."/>
            <person name="Hu Y."/>
            <person name="Liang C."/>
            <person name="Hu X."/>
            <person name="Xu J."/>
            <person name="Yu X."/>
        </authorList>
    </citation>
    <scope>NUCLEOTIDE SEQUENCE [LARGE SCALE GENOMIC DNA]</scope>
    <source>
        <strain evidence="2">Henan</strain>
    </source>
</reference>